<dbReference type="SMART" id="SM00406">
    <property type="entry name" value="IGv"/>
    <property type="match status" value="1"/>
</dbReference>
<evidence type="ECO:0000256" key="4">
    <source>
        <dbReference type="SAM" id="SignalP"/>
    </source>
</evidence>
<dbReference type="GO" id="GO:0005576">
    <property type="term" value="C:extracellular region"/>
    <property type="evidence" value="ECO:0007669"/>
    <property type="project" value="UniProtKB-ARBA"/>
</dbReference>
<feature type="chain" id="PRO_5034648197" description="Ig-like domain-containing protein" evidence="4">
    <location>
        <begin position="20"/>
        <end position="214"/>
    </location>
</feature>
<keyword evidence="7" id="KW-1185">Reference proteome</keyword>
<dbReference type="Proteomes" id="UP000694380">
    <property type="component" value="Unplaced"/>
</dbReference>
<keyword evidence="2" id="KW-1064">Adaptive immunity</keyword>
<keyword evidence="4" id="KW-0732">Signal</keyword>
<dbReference type="GeneTree" id="ENSGT01030000234536"/>
<dbReference type="InterPro" id="IPR036179">
    <property type="entry name" value="Ig-like_dom_sf"/>
</dbReference>
<dbReference type="PANTHER" id="PTHR23266">
    <property type="entry name" value="IMMUNOGLOBULIN HEAVY CHAIN"/>
    <property type="match status" value="1"/>
</dbReference>
<dbReference type="GO" id="GO:0019814">
    <property type="term" value="C:immunoglobulin complex"/>
    <property type="evidence" value="ECO:0007669"/>
    <property type="project" value="UniProtKB-KW"/>
</dbReference>
<dbReference type="Pfam" id="PF07686">
    <property type="entry name" value="V-set"/>
    <property type="match status" value="1"/>
</dbReference>
<dbReference type="Gene3D" id="2.60.40.10">
    <property type="entry name" value="Immunoglobulins"/>
    <property type="match status" value="2"/>
</dbReference>
<keyword evidence="1" id="KW-0391">Immunity</keyword>
<dbReference type="Ensembl" id="ENSCPBT00000013093.1">
    <property type="protein sequence ID" value="ENSCPBP00000010898.1"/>
    <property type="gene ID" value="ENSCPBG00000008357.1"/>
</dbReference>
<proteinExistence type="predicted"/>
<dbReference type="PROSITE" id="PS50835">
    <property type="entry name" value="IG_LIKE"/>
    <property type="match status" value="1"/>
</dbReference>
<dbReference type="InterPro" id="IPR007110">
    <property type="entry name" value="Ig-like_dom"/>
</dbReference>
<dbReference type="SMART" id="SM00409">
    <property type="entry name" value="IG"/>
    <property type="match status" value="1"/>
</dbReference>
<accession>A0A8C3FQ01</accession>
<keyword evidence="3" id="KW-1280">Immunoglobulin</keyword>
<dbReference type="GO" id="GO:0002250">
    <property type="term" value="P:adaptive immune response"/>
    <property type="evidence" value="ECO:0007669"/>
    <property type="project" value="UniProtKB-KW"/>
</dbReference>
<feature type="domain" description="Ig-like" evidence="5">
    <location>
        <begin position="14"/>
        <end position="101"/>
    </location>
</feature>
<evidence type="ECO:0000256" key="3">
    <source>
        <dbReference type="ARBA" id="ARBA00043265"/>
    </source>
</evidence>
<dbReference type="InterPro" id="IPR050199">
    <property type="entry name" value="IgHV"/>
</dbReference>
<dbReference type="SUPFAM" id="SSF48726">
    <property type="entry name" value="Immunoglobulin"/>
    <property type="match status" value="1"/>
</dbReference>
<protein>
    <recommendedName>
        <fullName evidence="5">Ig-like domain-containing protein</fullName>
    </recommendedName>
</protein>
<name>A0A8C3FQ01_CHRPI</name>
<evidence type="ECO:0000256" key="1">
    <source>
        <dbReference type="ARBA" id="ARBA00022859"/>
    </source>
</evidence>
<dbReference type="InterPro" id="IPR013106">
    <property type="entry name" value="Ig_V-set"/>
</dbReference>
<sequence length="214" mass="22896">MKSLLLFLSLFSAPSCVLSQVQLVQTGPGAVKLGETLSITCKVSGVSVSSRAGSSWIRQSGSTNYATSLQSRITIAVESSKNQFSLQLRSLTAADTATYYCARDTVTQQSGTGTKRGNGLMKVPSHSPPVGWCHLLISLTPPRPSISPFPNPAGPFRLGASDTRRDPRTDLYRWLSCGEGLDPSAPRGRVTGAGNPTFLLLIFPKLSQPLWECP</sequence>
<dbReference type="AlphaFoldDB" id="A0A8C3FQ01"/>
<evidence type="ECO:0000313" key="6">
    <source>
        <dbReference type="Ensembl" id="ENSCPBP00000010898.1"/>
    </source>
</evidence>
<reference evidence="6" key="1">
    <citation type="submission" date="2025-08" db="UniProtKB">
        <authorList>
            <consortium name="Ensembl"/>
        </authorList>
    </citation>
    <scope>IDENTIFICATION</scope>
</reference>
<evidence type="ECO:0000259" key="5">
    <source>
        <dbReference type="PROSITE" id="PS50835"/>
    </source>
</evidence>
<evidence type="ECO:0000313" key="7">
    <source>
        <dbReference type="Proteomes" id="UP000694380"/>
    </source>
</evidence>
<feature type="signal peptide" evidence="4">
    <location>
        <begin position="1"/>
        <end position="19"/>
    </location>
</feature>
<dbReference type="InterPro" id="IPR003599">
    <property type="entry name" value="Ig_sub"/>
</dbReference>
<reference evidence="6" key="2">
    <citation type="submission" date="2025-09" db="UniProtKB">
        <authorList>
            <consortium name="Ensembl"/>
        </authorList>
    </citation>
    <scope>IDENTIFICATION</scope>
</reference>
<organism evidence="6 7">
    <name type="scientific">Chrysemys picta bellii</name>
    <name type="common">Western painted turtle</name>
    <name type="synonym">Emys bellii</name>
    <dbReference type="NCBI Taxonomy" id="8478"/>
    <lineage>
        <taxon>Eukaryota</taxon>
        <taxon>Metazoa</taxon>
        <taxon>Chordata</taxon>
        <taxon>Craniata</taxon>
        <taxon>Vertebrata</taxon>
        <taxon>Euteleostomi</taxon>
        <taxon>Archelosauria</taxon>
        <taxon>Testudinata</taxon>
        <taxon>Testudines</taxon>
        <taxon>Cryptodira</taxon>
        <taxon>Durocryptodira</taxon>
        <taxon>Testudinoidea</taxon>
        <taxon>Emydidae</taxon>
        <taxon>Chrysemys</taxon>
    </lineage>
</organism>
<evidence type="ECO:0000256" key="2">
    <source>
        <dbReference type="ARBA" id="ARBA00023130"/>
    </source>
</evidence>
<dbReference type="InterPro" id="IPR013783">
    <property type="entry name" value="Ig-like_fold"/>
</dbReference>